<accession>A0A0F9NVC5</accession>
<evidence type="ECO:0000313" key="2">
    <source>
        <dbReference type="EMBL" id="KKN16052.1"/>
    </source>
</evidence>
<comment type="caution">
    <text evidence="2">The sequence shown here is derived from an EMBL/GenBank/DDBJ whole genome shotgun (WGS) entry which is preliminary data.</text>
</comment>
<feature type="compositionally biased region" description="Basic and acidic residues" evidence="1">
    <location>
        <begin position="178"/>
        <end position="202"/>
    </location>
</feature>
<protein>
    <submittedName>
        <fullName evidence="2">Uncharacterized protein</fullName>
    </submittedName>
</protein>
<feature type="region of interest" description="Disordered" evidence="1">
    <location>
        <begin position="22"/>
        <end position="50"/>
    </location>
</feature>
<organism evidence="2">
    <name type="scientific">marine sediment metagenome</name>
    <dbReference type="NCBI Taxonomy" id="412755"/>
    <lineage>
        <taxon>unclassified sequences</taxon>
        <taxon>metagenomes</taxon>
        <taxon>ecological metagenomes</taxon>
    </lineage>
</organism>
<dbReference type="AlphaFoldDB" id="A0A0F9NVC5"/>
<feature type="compositionally biased region" description="Polar residues" evidence="1">
    <location>
        <begin position="212"/>
        <end position="222"/>
    </location>
</feature>
<dbReference type="EMBL" id="LAZR01003652">
    <property type="protein sequence ID" value="KKN16052.1"/>
    <property type="molecule type" value="Genomic_DNA"/>
</dbReference>
<gene>
    <name evidence="2" type="ORF">LCGC14_0979780</name>
</gene>
<reference evidence="2" key="1">
    <citation type="journal article" date="2015" name="Nature">
        <title>Complex archaea that bridge the gap between prokaryotes and eukaryotes.</title>
        <authorList>
            <person name="Spang A."/>
            <person name="Saw J.H."/>
            <person name="Jorgensen S.L."/>
            <person name="Zaremba-Niedzwiedzka K."/>
            <person name="Martijn J."/>
            <person name="Lind A.E."/>
            <person name="van Eijk R."/>
            <person name="Schleper C."/>
            <person name="Guy L."/>
            <person name="Ettema T.J."/>
        </authorList>
    </citation>
    <scope>NUCLEOTIDE SEQUENCE</scope>
</reference>
<feature type="region of interest" description="Disordered" evidence="1">
    <location>
        <begin position="174"/>
        <end position="223"/>
    </location>
</feature>
<evidence type="ECO:0000256" key="1">
    <source>
        <dbReference type="SAM" id="MobiDB-lite"/>
    </source>
</evidence>
<feature type="compositionally biased region" description="Polar residues" evidence="1">
    <location>
        <begin position="23"/>
        <end position="49"/>
    </location>
</feature>
<name>A0A0F9NVC5_9ZZZZ</name>
<sequence>MPETEEVSTVVAEAVAELVAEAQNNPEAQSDVKSALAQSQTLTQKSMVRSQGVELPPRIKFYRSRGGAEAWLPTAQLTYHVSKRHEDGTPVFVKERLQPLPEWIEDQCEVCVATAGKPKRFRHRFDYVTHMELKHQREWRMKREDEEKLRGPELASVLMAMSPSERTAIRVLLGGDGDAPKQEGRTKETGEAQSETGKEQAKCEACGWEGKPTSNPGASLSAHQRLHCKAVAAGSGA</sequence>
<proteinExistence type="predicted"/>